<keyword evidence="2" id="KW-0378">Hydrolase</keyword>
<dbReference type="GO" id="GO:0016788">
    <property type="term" value="F:hydrolase activity, acting on ester bonds"/>
    <property type="evidence" value="ECO:0007669"/>
    <property type="project" value="InterPro"/>
</dbReference>
<evidence type="ECO:0000256" key="1">
    <source>
        <dbReference type="ARBA" id="ARBA00008668"/>
    </source>
</evidence>
<dbReference type="Proteomes" id="UP000006729">
    <property type="component" value="Chromosome 5"/>
</dbReference>
<name>A0A2K2ABZ4_POPTR</name>
<keyword evidence="7" id="KW-1185">Reference proteome</keyword>
<accession>A0A2K2ABZ4</accession>
<dbReference type="SUPFAM" id="SSF52266">
    <property type="entry name" value="SGNH hydrolase"/>
    <property type="match status" value="1"/>
</dbReference>
<feature type="signal peptide" evidence="5">
    <location>
        <begin position="1"/>
        <end position="22"/>
    </location>
</feature>
<evidence type="ECO:0000313" key="7">
    <source>
        <dbReference type="Proteomes" id="UP000006729"/>
    </source>
</evidence>
<evidence type="ECO:0000256" key="4">
    <source>
        <dbReference type="ARBA" id="ARBA00023098"/>
    </source>
</evidence>
<gene>
    <name evidence="6" type="ORF">POPTR_005G053100</name>
</gene>
<dbReference type="EMBL" id="CM009294">
    <property type="protein sequence ID" value="PNT35051.1"/>
    <property type="molecule type" value="Genomic_DNA"/>
</dbReference>
<dbReference type="Gramene" id="Potri.005G053100.1.v4.1">
    <property type="protein sequence ID" value="Potri.005G053100.1.v4.1"/>
    <property type="gene ID" value="Potri.005G053100.v4.1"/>
</dbReference>
<dbReference type="GO" id="GO:0016042">
    <property type="term" value="P:lipid catabolic process"/>
    <property type="evidence" value="ECO:0007669"/>
    <property type="project" value="UniProtKB-KW"/>
</dbReference>
<evidence type="ECO:0000256" key="2">
    <source>
        <dbReference type="ARBA" id="ARBA00022801"/>
    </source>
</evidence>
<keyword evidence="4" id="KW-0443">Lipid metabolism</keyword>
<evidence type="ECO:0000256" key="3">
    <source>
        <dbReference type="ARBA" id="ARBA00022963"/>
    </source>
</evidence>
<keyword evidence="5" id="KW-0732">Signal</keyword>
<evidence type="ECO:0008006" key="8">
    <source>
        <dbReference type="Google" id="ProtNLM"/>
    </source>
</evidence>
<feature type="chain" id="PRO_5014474389" description="SGNH hydrolase-type esterase domain-containing protein" evidence="5">
    <location>
        <begin position="23"/>
        <end position="343"/>
    </location>
</feature>
<dbReference type="PANTHER" id="PTHR46020:SF4">
    <property type="entry name" value="OS04G0650200 PROTEIN"/>
    <property type="match status" value="1"/>
</dbReference>
<dbReference type="SMR" id="A0A2K2ABZ4"/>
<keyword evidence="3" id="KW-0442">Lipid degradation</keyword>
<dbReference type="InParanoid" id="A0A2K2ABZ4"/>
<dbReference type="OMA" id="LERSETW"/>
<dbReference type="InterPro" id="IPR001087">
    <property type="entry name" value="GDSL"/>
</dbReference>
<organism evidence="6 7">
    <name type="scientific">Populus trichocarpa</name>
    <name type="common">Western balsam poplar</name>
    <name type="synonym">Populus balsamifera subsp. trichocarpa</name>
    <dbReference type="NCBI Taxonomy" id="3694"/>
    <lineage>
        <taxon>Eukaryota</taxon>
        <taxon>Viridiplantae</taxon>
        <taxon>Streptophyta</taxon>
        <taxon>Embryophyta</taxon>
        <taxon>Tracheophyta</taxon>
        <taxon>Spermatophyta</taxon>
        <taxon>Magnoliopsida</taxon>
        <taxon>eudicotyledons</taxon>
        <taxon>Gunneridae</taxon>
        <taxon>Pentapetalae</taxon>
        <taxon>rosids</taxon>
        <taxon>fabids</taxon>
        <taxon>Malpighiales</taxon>
        <taxon>Salicaceae</taxon>
        <taxon>Saliceae</taxon>
        <taxon>Populus</taxon>
    </lineage>
</organism>
<dbReference type="Pfam" id="PF00657">
    <property type="entry name" value="Lipase_GDSL"/>
    <property type="match status" value="1"/>
</dbReference>
<evidence type="ECO:0000256" key="5">
    <source>
        <dbReference type="SAM" id="SignalP"/>
    </source>
</evidence>
<evidence type="ECO:0000313" key="6">
    <source>
        <dbReference type="EMBL" id="PNT35051.1"/>
    </source>
</evidence>
<proteinExistence type="inferred from homology"/>
<sequence length="343" mass="38581">MEKRGSLFLGFLFFSLVTISTGQVKEIKNSETLAMCPVPENSSPKGHSPKLFVFGDSYVDTGNLQPFRSSGGCVLTDYIASFLGINSPVQYEKRNLAENKAELKNGMNFAYGGSGVLKEAWNNHSMTIQINNFKQQIKEKVFTKYDLENSAALVSHAGNDYTYLYLNQSGTIKDVHALAGRVVDQLVKNVKEIHELGVKKIAILGSPPRGCWPQLNPRPRTNCNATWNEESRFHNQLLTEALKNVEESEKNAFVFLDLYKAMDLALQKNKENSDYENPLEPCCDGVSDEYWCGMKDQKGAEMFTVCRQPESSFFWDKVHPSQNGVHAIFLDLIPSLERLLLIC</sequence>
<dbReference type="PANTHER" id="PTHR46020">
    <property type="entry name" value="OSJNBB0059K02.9 PROTEIN"/>
    <property type="match status" value="1"/>
</dbReference>
<dbReference type="AlphaFoldDB" id="A0A2K2ABZ4"/>
<reference evidence="6 7" key="1">
    <citation type="journal article" date="2006" name="Science">
        <title>The genome of black cottonwood, Populus trichocarpa (Torr. &amp; Gray).</title>
        <authorList>
            <person name="Tuskan G.A."/>
            <person name="Difazio S."/>
            <person name="Jansson S."/>
            <person name="Bohlmann J."/>
            <person name="Grigoriev I."/>
            <person name="Hellsten U."/>
            <person name="Putnam N."/>
            <person name="Ralph S."/>
            <person name="Rombauts S."/>
            <person name="Salamov A."/>
            <person name="Schein J."/>
            <person name="Sterck L."/>
            <person name="Aerts A."/>
            <person name="Bhalerao R.R."/>
            <person name="Bhalerao R.P."/>
            <person name="Blaudez D."/>
            <person name="Boerjan W."/>
            <person name="Brun A."/>
            <person name="Brunner A."/>
            <person name="Busov V."/>
            <person name="Campbell M."/>
            <person name="Carlson J."/>
            <person name="Chalot M."/>
            <person name="Chapman J."/>
            <person name="Chen G.L."/>
            <person name="Cooper D."/>
            <person name="Coutinho P.M."/>
            <person name="Couturier J."/>
            <person name="Covert S."/>
            <person name="Cronk Q."/>
            <person name="Cunningham R."/>
            <person name="Davis J."/>
            <person name="Degroeve S."/>
            <person name="Dejardin A."/>
            <person name="Depamphilis C."/>
            <person name="Detter J."/>
            <person name="Dirks B."/>
            <person name="Dubchak I."/>
            <person name="Duplessis S."/>
            <person name="Ehlting J."/>
            <person name="Ellis B."/>
            <person name="Gendler K."/>
            <person name="Goodstein D."/>
            <person name="Gribskov M."/>
            <person name="Grimwood J."/>
            <person name="Groover A."/>
            <person name="Gunter L."/>
            <person name="Hamberger B."/>
            <person name="Heinze B."/>
            <person name="Helariutta Y."/>
            <person name="Henrissat B."/>
            <person name="Holligan D."/>
            <person name="Holt R."/>
            <person name="Huang W."/>
            <person name="Islam-Faridi N."/>
            <person name="Jones S."/>
            <person name="Jones-Rhoades M."/>
            <person name="Jorgensen R."/>
            <person name="Joshi C."/>
            <person name="Kangasjarvi J."/>
            <person name="Karlsson J."/>
            <person name="Kelleher C."/>
            <person name="Kirkpatrick R."/>
            <person name="Kirst M."/>
            <person name="Kohler A."/>
            <person name="Kalluri U."/>
            <person name="Larimer F."/>
            <person name="Leebens-Mack J."/>
            <person name="Leple J.C."/>
            <person name="Locascio P."/>
            <person name="Lou Y."/>
            <person name="Lucas S."/>
            <person name="Martin F."/>
            <person name="Montanini B."/>
            <person name="Napoli C."/>
            <person name="Nelson D.R."/>
            <person name="Nelson C."/>
            <person name="Nieminen K."/>
            <person name="Nilsson O."/>
            <person name="Pereda V."/>
            <person name="Peter G."/>
            <person name="Philippe R."/>
            <person name="Pilate G."/>
            <person name="Poliakov A."/>
            <person name="Razumovskaya J."/>
            <person name="Richardson P."/>
            <person name="Rinaldi C."/>
            <person name="Ritland K."/>
            <person name="Rouze P."/>
            <person name="Ryaboy D."/>
            <person name="Schmutz J."/>
            <person name="Schrader J."/>
            <person name="Segerman B."/>
            <person name="Shin H."/>
            <person name="Siddiqui A."/>
            <person name="Sterky F."/>
            <person name="Terry A."/>
            <person name="Tsai C.J."/>
            <person name="Uberbacher E."/>
            <person name="Unneberg P."/>
            <person name="Vahala J."/>
            <person name="Wall K."/>
            <person name="Wessler S."/>
            <person name="Yang G."/>
            <person name="Yin T."/>
            <person name="Douglas C."/>
            <person name="Marra M."/>
            <person name="Sandberg G."/>
            <person name="Van de Peer Y."/>
            <person name="Rokhsar D."/>
        </authorList>
    </citation>
    <scope>NUCLEOTIDE SEQUENCE [LARGE SCALE GENOMIC DNA]</scope>
    <source>
        <strain evidence="7">cv. Nisqually</strain>
    </source>
</reference>
<dbReference type="Gene3D" id="3.40.50.1110">
    <property type="entry name" value="SGNH hydrolase"/>
    <property type="match status" value="1"/>
</dbReference>
<protein>
    <recommendedName>
        <fullName evidence="8">SGNH hydrolase-type esterase domain-containing protein</fullName>
    </recommendedName>
</protein>
<comment type="similarity">
    <text evidence="1">Belongs to the 'GDSL' lipolytic enzyme family.</text>
</comment>
<dbReference type="InterPro" id="IPR036514">
    <property type="entry name" value="SGNH_hydro_sf"/>
</dbReference>